<name>A0A837DFP0_9PSEU</name>
<organism evidence="2 3">
    <name type="scientific">Saccharomonospora viridis</name>
    <dbReference type="NCBI Taxonomy" id="1852"/>
    <lineage>
        <taxon>Bacteria</taxon>
        <taxon>Bacillati</taxon>
        <taxon>Actinomycetota</taxon>
        <taxon>Actinomycetes</taxon>
        <taxon>Pseudonocardiales</taxon>
        <taxon>Pseudonocardiaceae</taxon>
        <taxon>Saccharomonospora</taxon>
    </lineage>
</organism>
<gene>
    <name evidence="2" type="ORF">MINT15_05580</name>
</gene>
<dbReference type="Proteomes" id="UP000030848">
    <property type="component" value="Unassembled WGS sequence"/>
</dbReference>
<feature type="region of interest" description="Disordered" evidence="1">
    <location>
        <begin position="33"/>
        <end position="56"/>
    </location>
</feature>
<reference evidence="2 3" key="1">
    <citation type="submission" date="2014-10" db="EMBL/GenBank/DDBJ databases">
        <title>Genome sequence of Micropolyspora internatus JCM3315.</title>
        <authorList>
            <person name="Shin S.-K."/>
            <person name="Yi H."/>
        </authorList>
    </citation>
    <scope>NUCLEOTIDE SEQUENCE [LARGE SCALE GENOMIC DNA]</scope>
    <source>
        <strain evidence="2 3">JCM 3315</strain>
    </source>
</reference>
<protein>
    <submittedName>
        <fullName evidence="2">Uncharacterized protein</fullName>
    </submittedName>
</protein>
<evidence type="ECO:0000313" key="3">
    <source>
        <dbReference type="Proteomes" id="UP000030848"/>
    </source>
</evidence>
<comment type="caution">
    <text evidence="2">The sequence shown here is derived from an EMBL/GenBank/DDBJ whole genome shotgun (WGS) entry which is preliminary data.</text>
</comment>
<sequence>MRRLPARVGRSPPDGRRSVLDVLTVLAALDRSDDAASGRPDLPAAVRVPPARTHRG</sequence>
<accession>A0A837DFP0</accession>
<dbReference type="AlphaFoldDB" id="A0A837DFP0"/>
<proteinExistence type="predicted"/>
<dbReference type="EMBL" id="JRZE01000002">
    <property type="protein sequence ID" value="KHF45341.1"/>
    <property type="molecule type" value="Genomic_DNA"/>
</dbReference>
<evidence type="ECO:0000256" key="1">
    <source>
        <dbReference type="SAM" id="MobiDB-lite"/>
    </source>
</evidence>
<evidence type="ECO:0000313" key="2">
    <source>
        <dbReference type="EMBL" id="KHF45341.1"/>
    </source>
</evidence>